<dbReference type="AlphaFoldDB" id="A0A0C1H3G5"/>
<sequence length="48" mass="5362">MLMGFIIGCLGDFLNLSPNNRHFLPLKSNIFIFSIDSTLKGVTMRSSD</sequence>
<comment type="caution">
    <text evidence="1">The sequence shown here is derived from an EMBL/GenBank/DDBJ whole genome shotgun (WGS) entry which is preliminary data.</text>
</comment>
<dbReference type="EMBL" id="JUFZ01000042">
    <property type="protein sequence ID" value="KIC08677.1"/>
    <property type="molecule type" value="Genomic_DNA"/>
</dbReference>
<proteinExistence type="predicted"/>
<evidence type="ECO:0000313" key="2">
    <source>
        <dbReference type="Proteomes" id="UP000031390"/>
    </source>
</evidence>
<reference evidence="1 2" key="1">
    <citation type="submission" date="2014-12" db="EMBL/GenBank/DDBJ databases">
        <title>Genome sequence of Morococcus cerebrosus.</title>
        <authorList>
            <person name="Shin S.-K."/>
            <person name="Yi H."/>
        </authorList>
    </citation>
    <scope>NUCLEOTIDE SEQUENCE [LARGE SCALE GENOMIC DNA]</scope>
    <source>
        <strain evidence="1 2">CIP 81.93</strain>
    </source>
</reference>
<protein>
    <submittedName>
        <fullName evidence="1">Uncharacterized protein</fullName>
    </submittedName>
</protein>
<organism evidence="1 2">
    <name type="scientific">Morococcus cerebrosus</name>
    <dbReference type="NCBI Taxonomy" id="1056807"/>
    <lineage>
        <taxon>Bacteria</taxon>
        <taxon>Pseudomonadati</taxon>
        <taxon>Pseudomonadota</taxon>
        <taxon>Betaproteobacteria</taxon>
        <taxon>Neisseriales</taxon>
        <taxon>Neisseriaceae</taxon>
        <taxon>Morococcus</taxon>
    </lineage>
</organism>
<evidence type="ECO:0000313" key="1">
    <source>
        <dbReference type="EMBL" id="KIC08677.1"/>
    </source>
</evidence>
<dbReference type="Proteomes" id="UP000031390">
    <property type="component" value="Unassembled WGS sequence"/>
</dbReference>
<accession>A0A0C1H3G5</accession>
<name>A0A0C1H3G5_9NEIS</name>
<gene>
    <name evidence="1" type="ORF">MCC93_11130</name>
</gene>